<organism evidence="4 5">
    <name type="scientific">Chelatococcus reniformis</name>
    <dbReference type="NCBI Taxonomy" id="1494448"/>
    <lineage>
        <taxon>Bacteria</taxon>
        <taxon>Pseudomonadati</taxon>
        <taxon>Pseudomonadota</taxon>
        <taxon>Alphaproteobacteria</taxon>
        <taxon>Hyphomicrobiales</taxon>
        <taxon>Chelatococcaceae</taxon>
        <taxon>Chelatococcus</taxon>
    </lineage>
</organism>
<dbReference type="Gene3D" id="3.40.50.1980">
    <property type="entry name" value="Nitrogenase molybdenum iron protein domain"/>
    <property type="match status" value="2"/>
</dbReference>
<reference evidence="4" key="1">
    <citation type="journal article" date="2014" name="Int. J. Syst. Evol. Microbiol.">
        <title>Complete genome sequence of Corynebacterium casei LMG S-19264T (=DSM 44701T), isolated from a smear-ripened cheese.</title>
        <authorList>
            <consortium name="US DOE Joint Genome Institute (JGI-PGF)"/>
            <person name="Walter F."/>
            <person name="Albersmeier A."/>
            <person name="Kalinowski J."/>
            <person name="Ruckert C."/>
        </authorList>
    </citation>
    <scope>NUCLEOTIDE SEQUENCE</scope>
    <source>
        <strain evidence="4">CGMCC 1.12919</strain>
    </source>
</reference>
<keyword evidence="5" id="KW-1185">Reference proteome</keyword>
<dbReference type="Proteomes" id="UP000637002">
    <property type="component" value="Unassembled WGS sequence"/>
</dbReference>
<dbReference type="InterPro" id="IPR050902">
    <property type="entry name" value="ABC_Transporter_SBP"/>
</dbReference>
<dbReference type="InterPro" id="IPR054828">
    <property type="entry name" value="Vit_B12_bind_prot"/>
</dbReference>
<dbReference type="PROSITE" id="PS51318">
    <property type="entry name" value="TAT"/>
    <property type="match status" value="1"/>
</dbReference>
<sequence length="301" mass="31751">MSGRRSLLLAVAAAAAIAAAAPVRAETVTLRDAMGRDVVLPRPARRLVTIFASNTELVAALGLADRIVGIESYTRYPPEVVGRRPLVGGRLGFSVDRIVALAPDLVVLTPSRQAMHQVLDPMARVGIPVLVLLARSVDEVLDNIRLLGRATGVAERGEAVAGALAGRLAAVRARIDGRPRPKVLLVTGQLGNGLILVVRDATYTADALRLAGADLALVTASGLPQVSPESALASDPDVLLLAGRQDELDALVARPGWRNLRAVKAGRAHIVPRAELLIPGPRTIDGIERLAMLLHPGDRER</sequence>
<proteinExistence type="predicted"/>
<dbReference type="AlphaFoldDB" id="A0A916UIZ4"/>
<evidence type="ECO:0000259" key="3">
    <source>
        <dbReference type="PROSITE" id="PS50983"/>
    </source>
</evidence>
<feature type="chain" id="PRO_5037748582" evidence="2">
    <location>
        <begin position="26"/>
        <end position="301"/>
    </location>
</feature>
<dbReference type="Pfam" id="PF01497">
    <property type="entry name" value="Peripla_BP_2"/>
    <property type="match status" value="1"/>
</dbReference>
<name>A0A916UIZ4_9HYPH</name>
<evidence type="ECO:0000313" key="4">
    <source>
        <dbReference type="EMBL" id="GGC74660.1"/>
    </source>
</evidence>
<evidence type="ECO:0000256" key="1">
    <source>
        <dbReference type="ARBA" id="ARBA00022729"/>
    </source>
</evidence>
<feature type="domain" description="Fe/B12 periplasmic-binding" evidence="3">
    <location>
        <begin position="46"/>
        <end position="298"/>
    </location>
</feature>
<dbReference type="RefSeq" id="WP_244642063.1">
    <property type="nucleotide sequence ID" value="NZ_BMGG01000006.1"/>
</dbReference>
<dbReference type="PROSITE" id="PS50983">
    <property type="entry name" value="FE_B12_PBP"/>
    <property type="match status" value="1"/>
</dbReference>
<dbReference type="PANTHER" id="PTHR30535">
    <property type="entry name" value="VITAMIN B12-BINDING PROTEIN"/>
    <property type="match status" value="1"/>
</dbReference>
<dbReference type="PANTHER" id="PTHR30535:SF34">
    <property type="entry name" value="MOLYBDATE-BINDING PROTEIN MOLA"/>
    <property type="match status" value="1"/>
</dbReference>
<accession>A0A916UIZ4</accession>
<reference evidence="4" key="2">
    <citation type="submission" date="2020-09" db="EMBL/GenBank/DDBJ databases">
        <authorList>
            <person name="Sun Q."/>
            <person name="Zhou Y."/>
        </authorList>
    </citation>
    <scope>NUCLEOTIDE SEQUENCE</scope>
    <source>
        <strain evidence="4">CGMCC 1.12919</strain>
    </source>
</reference>
<dbReference type="NCBIfam" id="NF038402">
    <property type="entry name" value="TroA_like"/>
    <property type="match status" value="1"/>
</dbReference>
<keyword evidence="1 2" id="KW-0732">Signal</keyword>
<evidence type="ECO:0000256" key="2">
    <source>
        <dbReference type="SAM" id="SignalP"/>
    </source>
</evidence>
<dbReference type="SUPFAM" id="SSF53807">
    <property type="entry name" value="Helical backbone' metal receptor"/>
    <property type="match status" value="1"/>
</dbReference>
<protein>
    <submittedName>
        <fullName evidence="4">ABC transporter substrate-binding protein</fullName>
    </submittedName>
</protein>
<gene>
    <name evidence="4" type="ORF">GCM10010994_36400</name>
</gene>
<dbReference type="EMBL" id="BMGG01000006">
    <property type="protein sequence ID" value="GGC74660.1"/>
    <property type="molecule type" value="Genomic_DNA"/>
</dbReference>
<evidence type="ECO:0000313" key="5">
    <source>
        <dbReference type="Proteomes" id="UP000637002"/>
    </source>
</evidence>
<dbReference type="InterPro" id="IPR002491">
    <property type="entry name" value="ABC_transptr_periplasmic_BD"/>
</dbReference>
<feature type="signal peptide" evidence="2">
    <location>
        <begin position="1"/>
        <end position="25"/>
    </location>
</feature>
<comment type="caution">
    <text evidence="4">The sequence shown here is derived from an EMBL/GenBank/DDBJ whole genome shotgun (WGS) entry which is preliminary data.</text>
</comment>
<dbReference type="InterPro" id="IPR006311">
    <property type="entry name" value="TAT_signal"/>
</dbReference>